<evidence type="ECO:0000256" key="3">
    <source>
        <dbReference type="ARBA" id="ARBA00038088"/>
    </source>
</evidence>
<feature type="compositionally biased region" description="Basic residues" evidence="5">
    <location>
        <begin position="510"/>
        <end position="520"/>
    </location>
</feature>
<evidence type="ECO:0000313" key="7">
    <source>
        <dbReference type="EMBL" id="PXW83347.1"/>
    </source>
</evidence>
<name>A0A2V3VNB7_9BACI</name>
<dbReference type="RefSeq" id="WP_110396872.1">
    <property type="nucleotide sequence ID" value="NZ_JBHUHB010000001.1"/>
</dbReference>
<dbReference type="PANTHER" id="PTHR42960">
    <property type="entry name" value="YCF46 PROTEIN"/>
    <property type="match status" value="1"/>
</dbReference>
<keyword evidence="1" id="KW-0547">Nucleotide-binding</keyword>
<proteinExistence type="inferred from homology"/>
<evidence type="ECO:0000256" key="2">
    <source>
        <dbReference type="ARBA" id="ARBA00022840"/>
    </source>
</evidence>
<dbReference type="SMART" id="SM00382">
    <property type="entry name" value="AAA"/>
    <property type="match status" value="1"/>
</dbReference>
<reference evidence="7 8" key="1">
    <citation type="submission" date="2018-05" db="EMBL/GenBank/DDBJ databases">
        <title>Genomic Encyclopedia of Type Strains, Phase IV (KMG-IV): sequencing the most valuable type-strain genomes for metagenomic binning, comparative biology and taxonomic classification.</title>
        <authorList>
            <person name="Goeker M."/>
        </authorList>
    </citation>
    <scope>NUCLEOTIDE SEQUENCE [LARGE SCALE GENOMIC DNA]</scope>
    <source>
        <strain evidence="7 8">DSM 28556</strain>
    </source>
</reference>
<evidence type="ECO:0000256" key="1">
    <source>
        <dbReference type="ARBA" id="ARBA00022741"/>
    </source>
</evidence>
<keyword evidence="8" id="KW-1185">Reference proteome</keyword>
<protein>
    <recommendedName>
        <fullName evidence="4">Uncharacterized AAA domain-containing protein ycf46</fullName>
    </recommendedName>
</protein>
<dbReference type="InterPro" id="IPR027417">
    <property type="entry name" value="P-loop_NTPase"/>
</dbReference>
<dbReference type="InterPro" id="IPR003593">
    <property type="entry name" value="AAA+_ATPase"/>
</dbReference>
<dbReference type="Pfam" id="PF00004">
    <property type="entry name" value="AAA"/>
    <property type="match status" value="1"/>
</dbReference>
<dbReference type="EMBL" id="QJJQ01000016">
    <property type="protein sequence ID" value="PXW83347.1"/>
    <property type="molecule type" value="Genomic_DNA"/>
</dbReference>
<feature type="domain" description="AAA+ ATPase" evidence="6">
    <location>
        <begin position="264"/>
        <end position="399"/>
    </location>
</feature>
<dbReference type="GO" id="GO:0016887">
    <property type="term" value="F:ATP hydrolysis activity"/>
    <property type="evidence" value="ECO:0007669"/>
    <property type="project" value="InterPro"/>
</dbReference>
<dbReference type="PANTHER" id="PTHR42960:SF1">
    <property type="entry name" value="YCF46 PROTEIN"/>
    <property type="match status" value="1"/>
</dbReference>
<dbReference type="Proteomes" id="UP000247978">
    <property type="component" value="Unassembled WGS sequence"/>
</dbReference>
<dbReference type="OrthoDB" id="9806903at2"/>
<accession>A0A2V3VNB7</accession>
<keyword evidence="2" id="KW-0067">ATP-binding</keyword>
<dbReference type="AlphaFoldDB" id="A0A2V3VNB7"/>
<sequence>MNDLQTCLTTLESYLKARIPFISIRTSERSRALEVAAQLSHELNISIYFHTISQGTRDIVSNRLVNDDRSIMGGLDFANQKIAQQQNLTFIFTEVQDLEEDTPTSRQFQDLAMFATQTGGSIIVITNDPVWGPLQRLGMSITLDPPNEDEMLELIQDQISPYRGEFEIEWGLEEEKQAAAILDGISQIEAENVIATLLANGAIRNEDLTQLMHAKDRIFADISGIERVPIREDYQIGGLEGLKRWLEANEKLLTADLRERGIRPPRGVLLVGVPGCGKSLSAKAIASLWNLPLYRLDLSTIHGQYLGQSEGRLKEALATADHVAPCVLWIDEIEKGLAGATGSGDGGTSTRLVGQFLFWLQESLARVFVVATANDVSQLPPELLRRGRFDELFFVDLPNSKEREEIIRIYVEKGLRREIDQDLLDKLVQISEGFAGADLEAAVRDVVKQAFIKGDDSVTDQTFINYFENVVPLSQTSPEQIDFIRNWGRERAVPAGKPFEENQTEQSSFSRRKGPRNVIV</sequence>
<dbReference type="Gene3D" id="3.40.50.300">
    <property type="entry name" value="P-loop containing nucleotide triphosphate hydrolases"/>
    <property type="match status" value="1"/>
</dbReference>
<dbReference type="Gene3D" id="1.10.8.60">
    <property type="match status" value="1"/>
</dbReference>
<dbReference type="InterPro" id="IPR052381">
    <property type="entry name" value="AAA_domain_protein"/>
</dbReference>
<gene>
    <name evidence="7" type="ORF">DFR56_11626</name>
</gene>
<comment type="caution">
    <text evidence="7">The sequence shown here is derived from an EMBL/GenBank/DDBJ whole genome shotgun (WGS) entry which is preliminary data.</text>
</comment>
<dbReference type="GO" id="GO:0005524">
    <property type="term" value="F:ATP binding"/>
    <property type="evidence" value="ECO:0007669"/>
    <property type="project" value="UniProtKB-KW"/>
</dbReference>
<feature type="region of interest" description="Disordered" evidence="5">
    <location>
        <begin position="495"/>
        <end position="520"/>
    </location>
</feature>
<dbReference type="InterPro" id="IPR003959">
    <property type="entry name" value="ATPase_AAA_core"/>
</dbReference>
<dbReference type="SUPFAM" id="SSF52540">
    <property type="entry name" value="P-loop containing nucleoside triphosphate hydrolases"/>
    <property type="match status" value="2"/>
</dbReference>
<comment type="similarity">
    <text evidence="3">Belongs to the AAA ATPase family. Highly divergent.</text>
</comment>
<evidence type="ECO:0000256" key="4">
    <source>
        <dbReference type="ARBA" id="ARBA00040480"/>
    </source>
</evidence>
<organism evidence="7 8">
    <name type="scientific">Pseudogracilibacillus auburnensis</name>
    <dbReference type="NCBI Taxonomy" id="1494959"/>
    <lineage>
        <taxon>Bacteria</taxon>
        <taxon>Bacillati</taxon>
        <taxon>Bacillota</taxon>
        <taxon>Bacilli</taxon>
        <taxon>Bacillales</taxon>
        <taxon>Bacillaceae</taxon>
        <taxon>Pseudogracilibacillus</taxon>
    </lineage>
</organism>
<evidence type="ECO:0000259" key="6">
    <source>
        <dbReference type="SMART" id="SM00382"/>
    </source>
</evidence>
<evidence type="ECO:0000256" key="5">
    <source>
        <dbReference type="SAM" id="MobiDB-lite"/>
    </source>
</evidence>
<evidence type="ECO:0000313" key="8">
    <source>
        <dbReference type="Proteomes" id="UP000247978"/>
    </source>
</evidence>